<dbReference type="GO" id="GO:0005886">
    <property type="term" value="C:plasma membrane"/>
    <property type="evidence" value="ECO:0007669"/>
    <property type="project" value="UniProtKB-SubCell"/>
</dbReference>
<keyword evidence="5" id="KW-1003">Cell membrane</keyword>
<dbReference type="NCBIfam" id="TIGR02473">
    <property type="entry name" value="flagell_FliJ"/>
    <property type="match status" value="1"/>
</dbReference>
<gene>
    <name evidence="12" type="primary">fliJ</name>
    <name evidence="12" type="ORF">Ami3637_05820</name>
</gene>
<dbReference type="InterPro" id="IPR012823">
    <property type="entry name" value="Flagell_FliJ"/>
</dbReference>
<keyword evidence="10" id="KW-1006">Bacterial flagellum protein export</keyword>
<comment type="similarity">
    <text evidence="2">Belongs to the FliJ family.</text>
</comment>
<dbReference type="GO" id="GO:0044781">
    <property type="term" value="P:bacterial-type flagellum organization"/>
    <property type="evidence" value="ECO:0007669"/>
    <property type="project" value="UniProtKB-KW"/>
</dbReference>
<comment type="subcellular location">
    <subcellularLocation>
        <location evidence="1">Cell membrane</location>
        <topology evidence="1">Peripheral membrane protein</topology>
        <orientation evidence="1">Cytoplasmic side</orientation>
    </subcellularLocation>
</comment>
<evidence type="ECO:0000256" key="9">
    <source>
        <dbReference type="ARBA" id="ARBA00023136"/>
    </source>
</evidence>
<dbReference type="EMBL" id="CP047591">
    <property type="protein sequence ID" value="QHI71974.1"/>
    <property type="molecule type" value="Genomic_DNA"/>
</dbReference>
<keyword evidence="12" id="KW-0282">Flagellum</keyword>
<keyword evidence="12" id="KW-0969">Cilium</keyword>
<evidence type="ECO:0000256" key="1">
    <source>
        <dbReference type="ARBA" id="ARBA00004413"/>
    </source>
</evidence>
<dbReference type="GO" id="GO:0009288">
    <property type="term" value="C:bacterial-type flagellum"/>
    <property type="evidence" value="ECO:0007669"/>
    <property type="project" value="InterPro"/>
</dbReference>
<reference evidence="12 13" key="1">
    <citation type="submission" date="2020-01" db="EMBL/GenBank/DDBJ databases">
        <title>Genomic analysis of Aminipila sp. CBA3637.</title>
        <authorList>
            <person name="Kim Y.B."/>
            <person name="Roh S.W."/>
        </authorList>
    </citation>
    <scope>NUCLEOTIDE SEQUENCE [LARGE SCALE GENOMIC DNA]</scope>
    <source>
        <strain evidence="12 13">CBA3637</strain>
    </source>
</reference>
<evidence type="ECO:0000256" key="4">
    <source>
        <dbReference type="ARBA" id="ARBA00022448"/>
    </source>
</evidence>
<keyword evidence="9" id="KW-0472">Membrane</keyword>
<keyword evidence="4" id="KW-0813">Transport</keyword>
<dbReference type="Pfam" id="PF02050">
    <property type="entry name" value="FliJ"/>
    <property type="match status" value="1"/>
</dbReference>
<dbReference type="GO" id="GO:0071973">
    <property type="term" value="P:bacterial-type flagellum-dependent cell motility"/>
    <property type="evidence" value="ECO:0007669"/>
    <property type="project" value="InterPro"/>
</dbReference>
<name>A0A6P1MHA9_9FIRM</name>
<keyword evidence="13" id="KW-1185">Reference proteome</keyword>
<dbReference type="GO" id="GO:0015031">
    <property type="term" value="P:protein transport"/>
    <property type="evidence" value="ECO:0007669"/>
    <property type="project" value="UniProtKB-KW"/>
</dbReference>
<feature type="coiled-coil region" evidence="11">
    <location>
        <begin position="19"/>
        <end position="94"/>
    </location>
</feature>
<evidence type="ECO:0000256" key="6">
    <source>
        <dbReference type="ARBA" id="ARBA00022500"/>
    </source>
</evidence>
<protein>
    <recommendedName>
        <fullName evidence="3">Flagellar FliJ protein</fullName>
    </recommendedName>
</protein>
<proteinExistence type="inferred from homology"/>
<evidence type="ECO:0000256" key="5">
    <source>
        <dbReference type="ARBA" id="ARBA00022475"/>
    </source>
</evidence>
<keyword evidence="11" id="KW-0175">Coiled coil</keyword>
<keyword evidence="7" id="KW-1005">Bacterial flagellum biogenesis</keyword>
<dbReference type="AlphaFoldDB" id="A0A6P1MHA9"/>
<dbReference type="Gene3D" id="1.10.287.1700">
    <property type="match status" value="1"/>
</dbReference>
<keyword evidence="8" id="KW-0653">Protein transport</keyword>
<dbReference type="InterPro" id="IPR053716">
    <property type="entry name" value="Flag_assembly_chemotaxis_eff"/>
</dbReference>
<evidence type="ECO:0000313" key="12">
    <source>
        <dbReference type="EMBL" id="QHI71974.1"/>
    </source>
</evidence>
<sequence>MAKFKFSLKSVEKYRNITLDEAKANYAKAVSDVNKQNELILKIKSELADINRELNYKNSQGITILEHQGYKVYIKILENNIKNEEDKLKGLKKIEHRRRSELIVAKTDVMSIEKLREKRFEEYKKEESKKEALATEEFISNQLSSRK</sequence>
<organism evidence="12 13">
    <name type="scientific">Aminipila terrae</name>
    <dbReference type="NCBI Taxonomy" id="2697030"/>
    <lineage>
        <taxon>Bacteria</taxon>
        <taxon>Bacillati</taxon>
        <taxon>Bacillota</taxon>
        <taxon>Clostridia</taxon>
        <taxon>Peptostreptococcales</taxon>
        <taxon>Anaerovoracaceae</taxon>
        <taxon>Aminipila</taxon>
    </lineage>
</organism>
<evidence type="ECO:0000256" key="3">
    <source>
        <dbReference type="ARBA" id="ARBA00020392"/>
    </source>
</evidence>
<evidence type="ECO:0000256" key="7">
    <source>
        <dbReference type="ARBA" id="ARBA00022795"/>
    </source>
</evidence>
<dbReference type="Proteomes" id="UP000463883">
    <property type="component" value="Chromosome"/>
</dbReference>
<dbReference type="RefSeq" id="WP_162361744.1">
    <property type="nucleotide sequence ID" value="NZ_CP047591.1"/>
</dbReference>
<evidence type="ECO:0000256" key="11">
    <source>
        <dbReference type="SAM" id="Coils"/>
    </source>
</evidence>
<evidence type="ECO:0000256" key="2">
    <source>
        <dbReference type="ARBA" id="ARBA00010004"/>
    </source>
</evidence>
<keyword evidence="6" id="KW-0145">Chemotaxis</keyword>
<dbReference type="GO" id="GO:0006935">
    <property type="term" value="P:chemotaxis"/>
    <property type="evidence" value="ECO:0007669"/>
    <property type="project" value="UniProtKB-KW"/>
</dbReference>
<accession>A0A6P1MHA9</accession>
<evidence type="ECO:0000256" key="10">
    <source>
        <dbReference type="ARBA" id="ARBA00023225"/>
    </source>
</evidence>
<dbReference type="KEGG" id="amic:Ami3637_05820"/>
<keyword evidence="12" id="KW-0966">Cell projection</keyword>
<evidence type="ECO:0000256" key="8">
    <source>
        <dbReference type="ARBA" id="ARBA00022927"/>
    </source>
</evidence>
<evidence type="ECO:0000313" key="13">
    <source>
        <dbReference type="Proteomes" id="UP000463883"/>
    </source>
</evidence>